<dbReference type="AlphaFoldDB" id="A0A1I3WPG1"/>
<dbReference type="GO" id="GO:0016020">
    <property type="term" value="C:membrane"/>
    <property type="evidence" value="ECO:0007669"/>
    <property type="project" value="UniProtKB-SubCell"/>
</dbReference>
<keyword evidence="5 6" id="KW-0472">Membrane</keyword>
<gene>
    <name evidence="8" type="ORF">SAMN04488138_1295</name>
</gene>
<feature type="transmembrane region" description="Helical" evidence="6">
    <location>
        <begin position="267"/>
        <end position="286"/>
    </location>
</feature>
<organism evidence="8 9">
    <name type="scientific">Celeribacter halophilus</name>
    <dbReference type="NCBI Taxonomy" id="576117"/>
    <lineage>
        <taxon>Bacteria</taxon>
        <taxon>Pseudomonadati</taxon>
        <taxon>Pseudomonadota</taxon>
        <taxon>Alphaproteobacteria</taxon>
        <taxon>Rhodobacterales</taxon>
        <taxon>Roseobacteraceae</taxon>
        <taxon>Celeribacter</taxon>
    </lineage>
</organism>
<dbReference type="Pfam" id="PF00892">
    <property type="entry name" value="EamA"/>
    <property type="match status" value="2"/>
</dbReference>
<feature type="transmembrane region" description="Helical" evidence="6">
    <location>
        <begin position="104"/>
        <end position="120"/>
    </location>
</feature>
<keyword evidence="4 6" id="KW-1133">Transmembrane helix</keyword>
<proteinExistence type="inferred from homology"/>
<dbReference type="STRING" id="576117.SAMN04488138_1295"/>
<evidence type="ECO:0000313" key="9">
    <source>
        <dbReference type="Proteomes" id="UP000183299"/>
    </source>
</evidence>
<dbReference type="GeneID" id="98666896"/>
<keyword evidence="3 6" id="KW-0812">Transmembrane</keyword>
<keyword evidence="9" id="KW-1185">Reference proteome</keyword>
<dbReference type="InterPro" id="IPR037185">
    <property type="entry name" value="EmrE-like"/>
</dbReference>
<name>A0A1I3WPG1_9RHOB</name>
<dbReference type="EMBL" id="FORY01000029">
    <property type="protein sequence ID" value="SFK09352.1"/>
    <property type="molecule type" value="Genomic_DNA"/>
</dbReference>
<feature type="domain" description="EamA" evidence="7">
    <location>
        <begin position="9"/>
        <end position="141"/>
    </location>
</feature>
<comment type="similarity">
    <text evidence="2">Belongs to the drug/metabolite transporter (DMT) superfamily. 10 TMS drug/metabolite exporter (DME) (TC 2.A.7.3) family.</text>
</comment>
<evidence type="ECO:0000256" key="6">
    <source>
        <dbReference type="SAM" id="Phobius"/>
    </source>
</evidence>
<dbReference type="RefSeq" id="WP_066599169.1">
    <property type="nucleotide sequence ID" value="NZ_FORY01000029.1"/>
</dbReference>
<evidence type="ECO:0000256" key="2">
    <source>
        <dbReference type="ARBA" id="ARBA00009853"/>
    </source>
</evidence>
<dbReference type="PANTHER" id="PTHR22911">
    <property type="entry name" value="ACYL-MALONYL CONDENSING ENZYME-RELATED"/>
    <property type="match status" value="1"/>
</dbReference>
<feature type="transmembrane region" description="Helical" evidence="6">
    <location>
        <begin position="127"/>
        <end position="144"/>
    </location>
</feature>
<feature type="transmembrane region" description="Helical" evidence="6">
    <location>
        <begin position="180"/>
        <end position="201"/>
    </location>
</feature>
<dbReference type="InterPro" id="IPR000620">
    <property type="entry name" value="EamA_dom"/>
</dbReference>
<evidence type="ECO:0000256" key="1">
    <source>
        <dbReference type="ARBA" id="ARBA00004141"/>
    </source>
</evidence>
<feature type="domain" description="EamA" evidence="7">
    <location>
        <begin position="151"/>
        <end position="282"/>
    </location>
</feature>
<evidence type="ECO:0000256" key="4">
    <source>
        <dbReference type="ARBA" id="ARBA00022989"/>
    </source>
</evidence>
<dbReference type="SUPFAM" id="SSF103481">
    <property type="entry name" value="Multidrug resistance efflux transporter EmrE"/>
    <property type="match status" value="2"/>
</dbReference>
<accession>A0A1I3WPG1</accession>
<reference evidence="8 9" key="1">
    <citation type="submission" date="2016-10" db="EMBL/GenBank/DDBJ databases">
        <authorList>
            <person name="de Groot N.N."/>
        </authorList>
    </citation>
    <scope>NUCLEOTIDE SEQUENCE [LARGE SCALE GENOMIC DNA]</scope>
    <source>
        <strain evidence="8 9">CGMCC 1.8891</strain>
    </source>
</reference>
<dbReference type="Proteomes" id="UP000183299">
    <property type="component" value="Unassembled WGS sequence"/>
</dbReference>
<dbReference type="PANTHER" id="PTHR22911:SF6">
    <property type="entry name" value="SOLUTE CARRIER FAMILY 35 MEMBER G1"/>
    <property type="match status" value="1"/>
</dbReference>
<evidence type="ECO:0000313" key="8">
    <source>
        <dbReference type="EMBL" id="SFK09352.1"/>
    </source>
</evidence>
<feature type="transmembrane region" description="Helical" evidence="6">
    <location>
        <begin position="213"/>
        <end position="234"/>
    </location>
</feature>
<evidence type="ECO:0000256" key="5">
    <source>
        <dbReference type="ARBA" id="ARBA00023136"/>
    </source>
</evidence>
<sequence length="298" mass="32009">MSTQSQPFKAALWMSGALLGFSSMAVAGRQLAGHLDTFEILGYRSFIGLLIVLAIGIAQRRLKEFRPKAMALHVGRNLGHFAGQNLWLYALTLIPMAQLFALEFSYPILVGLGATVFLGEKMTPTRAMTSALGFIGILIVARPFGGALSVGLVAAMLCALGFAASALFTKRLTLTAHVSILGIMFWMVTLQLGFGLVCALADGHAVLPRWIDLPWVTVVAVSGLGAHFCLTTALSLAPASIVTPIDFLRLPIIAVIGMAFYGESLDIWVFLGAAIIFSANYINILAENRRMARVTRPQ</sequence>
<evidence type="ECO:0000259" key="7">
    <source>
        <dbReference type="Pfam" id="PF00892"/>
    </source>
</evidence>
<dbReference type="OrthoDB" id="9810329at2"/>
<evidence type="ECO:0000256" key="3">
    <source>
        <dbReference type="ARBA" id="ARBA00022692"/>
    </source>
</evidence>
<feature type="transmembrane region" description="Helical" evidence="6">
    <location>
        <begin position="41"/>
        <end position="58"/>
    </location>
</feature>
<comment type="subcellular location">
    <subcellularLocation>
        <location evidence="1">Membrane</location>
        <topology evidence="1">Multi-pass membrane protein</topology>
    </subcellularLocation>
</comment>
<protein>
    <submittedName>
        <fullName evidence="8">EamA domain-containing membrane protein RarD</fullName>
    </submittedName>
</protein>